<organism evidence="1 2">
    <name type="scientific">Erythrobacter litoralis</name>
    <dbReference type="NCBI Taxonomy" id="39960"/>
    <lineage>
        <taxon>Bacteria</taxon>
        <taxon>Pseudomonadati</taxon>
        <taxon>Pseudomonadota</taxon>
        <taxon>Alphaproteobacteria</taxon>
        <taxon>Sphingomonadales</taxon>
        <taxon>Erythrobacteraceae</taxon>
        <taxon>Erythrobacter/Porphyrobacter group</taxon>
        <taxon>Erythrobacter</taxon>
    </lineage>
</organism>
<accession>A0A074MGE2</accession>
<evidence type="ECO:0000313" key="1">
    <source>
        <dbReference type="EMBL" id="KEO92524.1"/>
    </source>
</evidence>
<dbReference type="InterPro" id="IPR010865">
    <property type="entry name" value="DUF1499"/>
</dbReference>
<dbReference type="OrthoDB" id="1523552at2"/>
<dbReference type="EMBL" id="JMIX01000009">
    <property type="protein sequence ID" value="KEO92524.1"/>
    <property type="molecule type" value="Genomic_DNA"/>
</dbReference>
<proteinExistence type="predicted"/>
<dbReference type="Proteomes" id="UP000027866">
    <property type="component" value="Unassembled WGS sequence"/>
</dbReference>
<protein>
    <recommendedName>
        <fullName evidence="3">DUF1499 domain-containing protein</fullName>
    </recommendedName>
</protein>
<gene>
    <name evidence="1" type="ORF">EH32_14790</name>
</gene>
<sequence>MSIIRTGTVTLIGLAALAVGGFAALGQYSKRGSAPGRVDGALAPCPDSPNCVSSEAGTAPARRTPPLPLENWEVLPGAIAEMGGTVTRQEADYIAAEFTSRTFGFVDDLELRRAEDAVHVRSASRVGHSDNGVNAARVEDLRARLAV</sequence>
<comment type="caution">
    <text evidence="1">The sequence shown here is derived from an EMBL/GenBank/DDBJ whole genome shotgun (WGS) entry which is preliminary data.</text>
</comment>
<dbReference type="AlphaFoldDB" id="A0A074MGE2"/>
<reference evidence="1 2" key="1">
    <citation type="submission" date="2014-04" db="EMBL/GenBank/DDBJ databases">
        <title>A comprehensive comparison of genomes of Erythrobacter spp. Strains.</title>
        <authorList>
            <person name="Zheng Q."/>
        </authorList>
    </citation>
    <scope>NUCLEOTIDE SEQUENCE [LARGE SCALE GENOMIC DNA]</scope>
    <source>
        <strain evidence="1 2">DSM 8509</strain>
    </source>
</reference>
<dbReference type="PIRSF" id="PIRSF026426">
    <property type="entry name" value="DUF1499"/>
    <property type="match status" value="1"/>
</dbReference>
<keyword evidence="2" id="KW-1185">Reference proteome</keyword>
<dbReference type="PANTHER" id="PTHR34801">
    <property type="entry name" value="EXPRESSED PROTEIN"/>
    <property type="match status" value="1"/>
</dbReference>
<evidence type="ECO:0000313" key="2">
    <source>
        <dbReference type="Proteomes" id="UP000027866"/>
    </source>
</evidence>
<name>A0A074MGE2_9SPHN</name>
<dbReference type="PATRIC" id="fig|39960.10.peg.1409"/>
<dbReference type="Pfam" id="PF07386">
    <property type="entry name" value="DUF1499"/>
    <property type="match status" value="1"/>
</dbReference>
<dbReference type="KEGG" id="elq:Ga0102493_112316"/>
<evidence type="ECO:0008006" key="3">
    <source>
        <dbReference type="Google" id="ProtNLM"/>
    </source>
</evidence>
<dbReference type="RefSeq" id="WP_051698146.1">
    <property type="nucleotide sequence ID" value="NZ_CP017057.1"/>
</dbReference>
<dbReference type="PANTHER" id="PTHR34801:SF6">
    <property type="entry name" value="SLL1620 PROTEIN"/>
    <property type="match status" value="1"/>
</dbReference>